<evidence type="ECO:0000256" key="4">
    <source>
        <dbReference type="ARBA" id="ARBA00023159"/>
    </source>
</evidence>
<proteinExistence type="inferred from homology"/>
<evidence type="ECO:0000259" key="9">
    <source>
        <dbReference type="PROSITE" id="PS51032"/>
    </source>
</evidence>
<dbReference type="PANTHER" id="PTHR31839:SF42">
    <property type="entry name" value="DEHYDRATION-RESPONSIVE ELEMENT-BINDING PROTEIN 1F"/>
    <property type="match status" value="1"/>
</dbReference>
<protein>
    <submittedName>
        <fullName evidence="10">C-repeat/DRE binding factor 1, putative</fullName>
    </submittedName>
</protein>
<dbReference type="AlphaFoldDB" id="A0A061GVL6"/>
<sequence length="277" mass="30344">MEHLELDSSSPSSSSSSCKSGSPDSESSSAEALPVSHKRKAGRKKFKETRHPVFRGVRQRKGNKWVCEVREPYKKSRIWLGTFPIPEMAARAYDVAALALRGKSAALNFPDSASVLPRAKSSSAKDIQRAALAAAEAFRPAAHCTSSASAISLSLDISSHTTSSRTIEPECSSSQISNATNQDKVLEPCLVEIKPIDQNEEKKVLDHSLMDHMPSSETLENKPNQSNPLFVDEEALFNLPGLLDSMAEGMLLTPPAMQRQVDWDDDTAFTMNIDLWD</sequence>
<keyword evidence="4" id="KW-0010">Activator</keyword>
<dbReference type="SUPFAM" id="SSF54171">
    <property type="entry name" value="DNA-binding domain"/>
    <property type="match status" value="1"/>
</dbReference>
<dbReference type="EMBL" id="CM001887">
    <property type="protein sequence ID" value="EOY33546.1"/>
    <property type="molecule type" value="Genomic_DNA"/>
</dbReference>
<gene>
    <name evidence="10" type="ORF">TCM_041493</name>
</gene>
<evidence type="ECO:0000313" key="11">
    <source>
        <dbReference type="Proteomes" id="UP000026915"/>
    </source>
</evidence>
<dbReference type="InterPro" id="IPR001471">
    <property type="entry name" value="AP2/ERF_dom"/>
</dbReference>
<keyword evidence="3" id="KW-0238">DNA-binding</keyword>
<organism evidence="10 11">
    <name type="scientific">Theobroma cacao</name>
    <name type="common">Cacao</name>
    <name type="synonym">Cocoa</name>
    <dbReference type="NCBI Taxonomy" id="3641"/>
    <lineage>
        <taxon>Eukaryota</taxon>
        <taxon>Viridiplantae</taxon>
        <taxon>Streptophyta</taxon>
        <taxon>Embryophyta</taxon>
        <taxon>Tracheophyta</taxon>
        <taxon>Spermatophyta</taxon>
        <taxon>Magnoliopsida</taxon>
        <taxon>eudicotyledons</taxon>
        <taxon>Gunneridae</taxon>
        <taxon>Pentapetalae</taxon>
        <taxon>rosids</taxon>
        <taxon>malvids</taxon>
        <taxon>Malvales</taxon>
        <taxon>Malvaceae</taxon>
        <taxon>Byttnerioideae</taxon>
        <taxon>Theobroma</taxon>
    </lineage>
</organism>
<evidence type="ECO:0000256" key="2">
    <source>
        <dbReference type="ARBA" id="ARBA00023015"/>
    </source>
</evidence>
<evidence type="ECO:0000256" key="1">
    <source>
        <dbReference type="ARBA" id="ARBA00004123"/>
    </source>
</evidence>
<dbReference type="PROSITE" id="PS51032">
    <property type="entry name" value="AP2_ERF"/>
    <property type="match status" value="1"/>
</dbReference>
<dbReference type="GO" id="GO:0003677">
    <property type="term" value="F:DNA binding"/>
    <property type="evidence" value="ECO:0007669"/>
    <property type="project" value="UniProtKB-KW"/>
</dbReference>
<dbReference type="eggNOG" id="ENOG502RZEY">
    <property type="taxonomic scope" value="Eukaryota"/>
</dbReference>
<evidence type="ECO:0000256" key="8">
    <source>
        <dbReference type="SAM" id="MobiDB-lite"/>
    </source>
</evidence>
<feature type="region of interest" description="Disordered" evidence="8">
    <location>
        <begin position="1"/>
        <end position="49"/>
    </location>
</feature>
<feature type="compositionally biased region" description="Basic residues" evidence="8">
    <location>
        <begin position="36"/>
        <end position="48"/>
    </location>
</feature>
<feature type="domain" description="AP2/ERF" evidence="9">
    <location>
        <begin position="53"/>
        <end position="110"/>
    </location>
</feature>
<dbReference type="FunFam" id="3.30.730.10:FF:000001">
    <property type="entry name" value="Ethylene-responsive transcription factor 2"/>
    <property type="match status" value="1"/>
</dbReference>
<dbReference type="GO" id="GO:0005634">
    <property type="term" value="C:nucleus"/>
    <property type="evidence" value="ECO:0007669"/>
    <property type="project" value="UniProtKB-SubCell"/>
</dbReference>
<keyword evidence="6" id="KW-0539">Nucleus</keyword>
<dbReference type="InterPro" id="IPR045277">
    <property type="entry name" value="DRE1A-I"/>
</dbReference>
<evidence type="ECO:0000256" key="3">
    <source>
        <dbReference type="ARBA" id="ARBA00023125"/>
    </source>
</evidence>
<dbReference type="Pfam" id="PF00847">
    <property type="entry name" value="AP2"/>
    <property type="match status" value="1"/>
</dbReference>
<dbReference type="InterPro" id="IPR036955">
    <property type="entry name" value="AP2/ERF_dom_sf"/>
</dbReference>
<evidence type="ECO:0000256" key="7">
    <source>
        <dbReference type="ARBA" id="ARBA00024343"/>
    </source>
</evidence>
<dbReference type="SMART" id="SM00380">
    <property type="entry name" value="AP2"/>
    <property type="match status" value="1"/>
</dbReference>
<dbReference type="PRINTS" id="PR00367">
    <property type="entry name" value="ETHRSPELEMNT"/>
</dbReference>
<evidence type="ECO:0000313" key="10">
    <source>
        <dbReference type="EMBL" id="EOY33546.1"/>
    </source>
</evidence>
<comment type="similarity">
    <text evidence="7">Belongs to the AP2/ERF transcription factor family. ERF subfamily.</text>
</comment>
<dbReference type="Proteomes" id="UP000026915">
    <property type="component" value="Chromosome 9"/>
</dbReference>
<dbReference type="CDD" id="cd00018">
    <property type="entry name" value="AP2"/>
    <property type="match status" value="1"/>
</dbReference>
<accession>A0A061GVL6</accession>
<name>A0A061GVL6_THECC</name>
<dbReference type="InterPro" id="IPR016177">
    <property type="entry name" value="DNA-bd_dom_sf"/>
</dbReference>
<dbReference type="STRING" id="3641.A0A061GVL6"/>
<feature type="compositionally biased region" description="Low complexity" evidence="8">
    <location>
        <begin position="8"/>
        <end position="29"/>
    </location>
</feature>
<keyword evidence="5" id="KW-0804">Transcription</keyword>
<dbReference type="GO" id="GO:0003700">
    <property type="term" value="F:DNA-binding transcription factor activity"/>
    <property type="evidence" value="ECO:0007669"/>
    <property type="project" value="InterPro"/>
</dbReference>
<reference evidence="10 11" key="1">
    <citation type="journal article" date="2013" name="Genome Biol.">
        <title>The genome sequence of the most widely cultivated cacao type and its use to identify candidate genes regulating pod color.</title>
        <authorList>
            <person name="Motamayor J.C."/>
            <person name="Mockaitis K."/>
            <person name="Schmutz J."/>
            <person name="Haiminen N."/>
            <person name="Iii D.L."/>
            <person name="Cornejo O."/>
            <person name="Findley S.D."/>
            <person name="Zheng P."/>
            <person name="Utro F."/>
            <person name="Royaert S."/>
            <person name="Saski C."/>
            <person name="Jenkins J."/>
            <person name="Podicheti R."/>
            <person name="Zhao M."/>
            <person name="Scheffler B.E."/>
            <person name="Stack J.C."/>
            <person name="Feltus F.A."/>
            <person name="Mustiga G.M."/>
            <person name="Amores F."/>
            <person name="Phillips W."/>
            <person name="Marelli J.P."/>
            <person name="May G.D."/>
            <person name="Shapiro H."/>
            <person name="Ma J."/>
            <person name="Bustamante C.D."/>
            <person name="Schnell R.J."/>
            <person name="Main D."/>
            <person name="Gilbert D."/>
            <person name="Parida L."/>
            <person name="Kuhn D.N."/>
        </authorList>
    </citation>
    <scope>NUCLEOTIDE SEQUENCE [LARGE SCALE GENOMIC DNA]</scope>
    <source>
        <strain evidence="11">cv. Matina 1-6</strain>
    </source>
</reference>
<comment type="subcellular location">
    <subcellularLocation>
        <location evidence="1">Nucleus</location>
    </subcellularLocation>
</comment>
<dbReference type="HOGENOM" id="CLU_063331_1_0_1"/>
<keyword evidence="2" id="KW-0805">Transcription regulation</keyword>
<evidence type="ECO:0000256" key="6">
    <source>
        <dbReference type="ARBA" id="ARBA00023242"/>
    </source>
</evidence>
<dbReference type="InParanoid" id="A0A061GVL6"/>
<dbReference type="Gene3D" id="3.30.730.10">
    <property type="entry name" value="AP2/ERF domain"/>
    <property type="match status" value="1"/>
</dbReference>
<dbReference type="OMA" id="NTNDNEW"/>
<keyword evidence="11" id="KW-1185">Reference proteome</keyword>
<evidence type="ECO:0000256" key="5">
    <source>
        <dbReference type="ARBA" id="ARBA00023163"/>
    </source>
</evidence>
<dbReference type="PANTHER" id="PTHR31839">
    <property type="entry name" value="DEHYDRATION-RESPONSIVE ELEMENT-BINDING PROTEIN 1D"/>
    <property type="match status" value="1"/>
</dbReference>
<dbReference type="Gramene" id="EOY33546">
    <property type="protein sequence ID" value="EOY33546"/>
    <property type="gene ID" value="TCM_041493"/>
</dbReference>